<dbReference type="AlphaFoldDB" id="A0A1M5TCM8"/>
<dbReference type="Proteomes" id="UP000243255">
    <property type="component" value="Unassembled WGS sequence"/>
</dbReference>
<evidence type="ECO:0000256" key="7">
    <source>
        <dbReference type="ARBA" id="ARBA00022908"/>
    </source>
</evidence>
<dbReference type="InterPro" id="IPR010998">
    <property type="entry name" value="Integrase_recombinase_N"/>
</dbReference>
<dbReference type="PANTHER" id="PTHR30349">
    <property type="entry name" value="PHAGE INTEGRASE-RELATED"/>
    <property type="match status" value="1"/>
</dbReference>
<evidence type="ECO:0000259" key="13">
    <source>
        <dbReference type="PROSITE" id="PS51900"/>
    </source>
</evidence>
<dbReference type="InterPro" id="IPR013762">
    <property type="entry name" value="Integrase-like_cat_sf"/>
</dbReference>
<name>A0A1M5TCM8_9FIRM</name>
<comment type="subcellular location">
    <subcellularLocation>
        <location evidence="2">Cytoplasm</location>
    </subcellularLocation>
</comment>
<evidence type="ECO:0000256" key="5">
    <source>
        <dbReference type="ARBA" id="ARBA00022618"/>
    </source>
</evidence>
<dbReference type="STRING" id="1121321.SAMN04488530_1567"/>
<feature type="domain" description="Core-binding (CB)" evidence="13">
    <location>
        <begin position="41"/>
        <end position="130"/>
    </location>
</feature>
<sequence>MEKYIMEIEQNMVNLLDNMEMEKLHSVLINTFIGLTIIENKNKEDTLDKELNYCDMFIYAKKVEGCSIRSIKYYQSTIENMMKVIPKQVKHITTDDIRKYLGDYNKNSNCSKITIDNIRRIISSFFSWLEEENYILKSPVRRIHKIKTEKVVKETYTDESIEIMRDNCSEIRDLAIIDLLNSTGMRVGELVRLNISDINFNERESIVFGKGDKQRKVYFDAKTKIHLQSYLNSRSDNNEALFVSLLKPHKRLEISGVEIRLRKLGKKLNINKVHPHKFRRTLATRAIDKGMPIEQVQQLLGHSKIDTTLQYAMVNQNNVKSSHRKYIS</sequence>
<dbReference type="Gene3D" id="1.10.150.130">
    <property type="match status" value="1"/>
</dbReference>
<evidence type="ECO:0000256" key="2">
    <source>
        <dbReference type="ARBA" id="ARBA00004496"/>
    </source>
</evidence>
<dbReference type="GO" id="GO:0005737">
    <property type="term" value="C:cytoplasm"/>
    <property type="evidence" value="ECO:0007669"/>
    <property type="project" value="UniProtKB-SubCell"/>
</dbReference>
<dbReference type="NCBIfam" id="NF040815">
    <property type="entry name" value="recomb_XerA_Arch"/>
    <property type="match status" value="1"/>
</dbReference>
<keyword evidence="5" id="KW-0132">Cell division</keyword>
<evidence type="ECO:0000256" key="6">
    <source>
        <dbReference type="ARBA" id="ARBA00022829"/>
    </source>
</evidence>
<keyword evidence="8 11" id="KW-0238">DNA-binding</keyword>
<dbReference type="Pfam" id="PF13495">
    <property type="entry name" value="Phage_int_SAM_4"/>
    <property type="match status" value="1"/>
</dbReference>
<dbReference type="PANTHER" id="PTHR30349:SF77">
    <property type="entry name" value="TYROSINE RECOMBINASE XERC"/>
    <property type="match status" value="1"/>
</dbReference>
<proteinExistence type="inferred from homology"/>
<evidence type="ECO:0000256" key="9">
    <source>
        <dbReference type="ARBA" id="ARBA00023172"/>
    </source>
</evidence>
<evidence type="ECO:0000313" key="15">
    <source>
        <dbReference type="Proteomes" id="UP000243255"/>
    </source>
</evidence>
<dbReference type="InterPro" id="IPR011010">
    <property type="entry name" value="DNA_brk_join_enz"/>
</dbReference>
<gene>
    <name evidence="14" type="ORF">SAMN04488530_1567</name>
</gene>
<protein>
    <submittedName>
        <fullName evidence="14">Site-specific recombinase XerD</fullName>
    </submittedName>
</protein>
<dbReference type="SUPFAM" id="SSF56349">
    <property type="entry name" value="DNA breaking-rejoining enzymes"/>
    <property type="match status" value="1"/>
</dbReference>
<dbReference type="EMBL" id="FQWX01000056">
    <property type="protein sequence ID" value="SHH48380.1"/>
    <property type="molecule type" value="Genomic_DNA"/>
</dbReference>
<keyword evidence="9" id="KW-0233">DNA recombination</keyword>
<evidence type="ECO:0000256" key="3">
    <source>
        <dbReference type="ARBA" id="ARBA00008857"/>
    </source>
</evidence>
<keyword evidence="4" id="KW-0963">Cytoplasm</keyword>
<dbReference type="PROSITE" id="PS51898">
    <property type="entry name" value="TYR_RECOMBINASE"/>
    <property type="match status" value="1"/>
</dbReference>
<evidence type="ECO:0000313" key="14">
    <source>
        <dbReference type="EMBL" id="SHH48380.1"/>
    </source>
</evidence>
<dbReference type="InterPro" id="IPR050090">
    <property type="entry name" value="Tyrosine_recombinase_XerCD"/>
</dbReference>
<comment type="function">
    <text evidence="1">Site-specific tyrosine recombinase, which acts by catalyzing the cutting and rejoining of the recombining DNA molecules.</text>
</comment>
<accession>A0A1M5TCM8</accession>
<keyword evidence="7" id="KW-0229">DNA integration</keyword>
<evidence type="ECO:0000256" key="1">
    <source>
        <dbReference type="ARBA" id="ARBA00003283"/>
    </source>
</evidence>
<keyword evidence="6" id="KW-0159">Chromosome partition</keyword>
<evidence type="ECO:0000259" key="12">
    <source>
        <dbReference type="PROSITE" id="PS51898"/>
    </source>
</evidence>
<dbReference type="GO" id="GO:0007059">
    <property type="term" value="P:chromosome segregation"/>
    <property type="evidence" value="ECO:0007669"/>
    <property type="project" value="UniProtKB-KW"/>
</dbReference>
<keyword evidence="10" id="KW-0131">Cell cycle</keyword>
<dbReference type="GO" id="GO:0003677">
    <property type="term" value="F:DNA binding"/>
    <property type="evidence" value="ECO:0007669"/>
    <property type="project" value="UniProtKB-UniRule"/>
</dbReference>
<dbReference type="GO" id="GO:0051301">
    <property type="term" value="P:cell division"/>
    <property type="evidence" value="ECO:0007669"/>
    <property type="project" value="UniProtKB-KW"/>
</dbReference>
<comment type="similarity">
    <text evidence="3">Belongs to the 'phage' integrase family.</text>
</comment>
<dbReference type="InterPro" id="IPR004107">
    <property type="entry name" value="Integrase_SAM-like_N"/>
</dbReference>
<dbReference type="GO" id="GO:0015074">
    <property type="term" value="P:DNA integration"/>
    <property type="evidence" value="ECO:0007669"/>
    <property type="project" value="UniProtKB-KW"/>
</dbReference>
<organism evidence="14 15">
    <name type="scientific">Asaccharospora irregularis DSM 2635</name>
    <dbReference type="NCBI Taxonomy" id="1121321"/>
    <lineage>
        <taxon>Bacteria</taxon>
        <taxon>Bacillati</taxon>
        <taxon>Bacillota</taxon>
        <taxon>Clostridia</taxon>
        <taxon>Peptostreptococcales</taxon>
        <taxon>Peptostreptococcaceae</taxon>
        <taxon>Asaccharospora</taxon>
    </lineage>
</organism>
<dbReference type="Gene3D" id="1.10.443.10">
    <property type="entry name" value="Intergrase catalytic core"/>
    <property type="match status" value="1"/>
</dbReference>
<dbReference type="PROSITE" id="PS51900">
    <property type="entry name" value="CB"/>
    <property type="match status" value="1"/>
</dbReference>
<evidence type="ECO:0000256" key="10">
    <source>
        <dbReference type="ARBA" id="ARBA00023306"/>
    </source>
</evidence>
<dbReference type="Pfam" id="PF00589">
    <property type="entry name" value="Phage_integrase"/>
    <property type="match status" value="1"/>
</dbReference>
<evidence type="ECO:0000256" key="4">
    <source>
        <dbReference type="ARBA" id="ARBA00022490"/>
    </source>
</evidence>
<dbReference type="InterPro" id="IPR044068">
    <property type="entry name" value="CB"/>
</dbReference>
<dbReference type="InterPro" id="IPR002104">
    <property type="entry name" value="Integrase_catalytic"/>
</dbReference>
<evidence type="ECO:0000256" key="8">
    <source>
        <dbReference type="ARBA" id="ARBA00023125"/>
    </source>
</evidence>
<reference evidence="15" key="1">
    <citation type="submission" date="2016-11" db="EMBL/GenBank/DDBJ databases">
        <authorList>
            <person name="Varghese N."/>
            <person name="Submissions S."/>
        </authorList>
    </citation>
    <scope>NUCLEOTIDE SEQUENCE [LARGE SCALE GENOMIC DNA]</scope>
    <source>
        <strain evidence="15">DSM 2635</strain>
    </source>
</reference>
<dbReference type="GO" id="GO:0006310">
    <property type="term" value="P:DNA recombination"/>
    <property type="evidence" value="ECO:0007669"/>
    <property type="project" value="UniProtKB-KW"/>
</dbReference>
<feature type="domain" description="Tyr recombinase" evidence="12">
    <location>
        <begin position="151"/>
        <end position="324"/>
    </location>
</feature>
<keyword evidence="15" id="KW-1185">Reference proteome</keyword>
<evidence type="ECO:0000256" key="11">
    <source>
        <dbReference type="PROSITE-ProRule" id="PRU01248"/>
    </source>
</evidence>